<protein>
    <submittedName>
        <fullName evidence="2">Uncharacterized protein</fullName>
    </submittedName>
</protein>
<dbReference type="RefSeq" id="WP_137546284.1">
    <property type="nucleotide sequence ID" value="NZ_BGCP01000080.1"/>
</dbReference>
<feature type="region of interest" description="Disordered" evidence="1">
    <location>
        <begin position="83"/>
        <end position="107"/>
    </location>
</feature>
<evidence type="ECO:0000313" key="3">
    <source>
        <dbReference type="Proteomes" id="UP000514533"/>
    </source>
</evidence>
<evidence type="ECO:0000256" key="1">
    <source>
        <dbReference type="SAM" id="MobiDB-lite"/>
    </source>
</evidence>
<dbReference type="Proteomes" id="UP000514533">
    <property type="component" value="Plasmid pRHB01-C20_3"/>
</dbReference>
<dbReference type="EMBL" id="CP055983">
    <property type="protein sequence ID" value="QMS41715.1"/>
    <property type="molecule type" value="Genomic_DNA"/>
</dbReference>
<gene>
    <name evidence="2" type="ORF">HVV39_27570</name>
</gene>
<dbReference type="AlphaFoldDB" id="A0A7D7KHP3"/>
<keyword evidence="2" id="KW-0614">Plasmid</keyword>
<geneLocation type="plasmid" evidence="3">
    <name>prhb01-c20_3</name>
</geneLocation>
<proteinExistence type="predicted"/>
<sequence>MISLTAGSALILMVVYNYIDDIFPDKIFLSSEDVMELGEYVKNNDAAKILLSEKIISGCLLTVRDADVLKNIVDKDLIAKQEKERKKHHEDVMADILKPGKEHDVRK</sequence>
<organism evidence="2 3">
    <name type="scientific">Escherichia coli</name>
    <dbReference type="NCBI Taxonomy" id="562"/>
    <lineage>
        <taxon>Bacteria</taxon>
        <taxon>Pseudomonadati</taxon>
        <taxon>Pseudomonadota</taxon>
        <taxon>Gammaproteobacteria</taxon>
        <taxon>Enterobacterales</taxon>
        <taxon>Enterobacteriaceae</taxon>
        <taxon>Escherichia</taxon>
    </lineage>
</organism>
<name>A0A7D7KHP3_ECOLX</name>
<reference evidence="2 3" key="1">
    <citation type="submission" date="2020-06" db="EMBL/GenBank/DDBJ databases">
        <title>REHAB project genomes.</title>
        <authorList>
            <person name="Shaw L.P."/>
        </authorList>
    </citation>
    <scope>NUCLEOTIDE SEQUENCE [LARGE SCALE GENOMIC DNA]</scope>
    <source>
        <strain evidence="2 3">RHB01-C20</strain>
        <plasmid evidence="3">prhb01-c20_3</plasmid>
    </source>
</reference>
<evidence type="ECO:0000313" key="2">
    <source>
        <dbReference type="EMBL" id="QMS41715.1"/>
    </source>
</evidence>
<accession>A0A7D7KHP3</accession>